<dbReference type="GeneID" id="96262045"/>
<proteinExistence type="predicted"/>
<accession>A0ABS3Y206</accession>
<comment type="caution">
    <text evidence="9">The sequence shown here is derived from an EMBL/GenBank/DDBJ whole genome shotgun (WGS) entry which is preliminary data.</text>
</comment>
<dbReference type="Pfam" id="PF04539">
    <property type="entry name" value="Sigma70_r3"/>
    <property type="match status" value="1"/>
</dbReference>
<feature type="domain" description="RNA polymerase sigma-70 region 3" evidence="6">
    <location>
        <begin position="174"/>
        <end position="229"/>
    </location>
</feature>
<dbReference type="PANTHER" id="PTHR30385">
    <property type="entry name" value="SIGMA FACTOR F FLAGELLAR"/>
    <property type="match status" value="1"/>
</dbReference>
<keyword evidence="1" id="KW-0805">Transcription regulation</keyword>
<feature type="domain" description="RNA polymerase sigma-70 region 4" evidence="8">
    <location>
        <begin position="271"/>
        <end position="319"/>
    </location>
</feature>
<name>A0ABS3Y206_9ACTN</name>
<dbReference type="Gene3D" id="1.10.10.10">
    <property type="entry name" value="Winged helix-like DNA-binding domain superfamily/Winged helix DNA-binding domain"/>
    <property type="match status" value="2"/>
</dbReference>
<feature type="compositionally biased region" description="Low complexity" evidence="5">
    <location>
        <begin position="23"/>
        <end position="50"/>
    </location>
</feature>
<evidence type="ECO:0000259" key="7">
    <source>
        <dbReference type="Pfam" id="PF04542"/>
    </source>
</evidence>
<feature type="compositionally biased region" description="Low complexity" evidence="5">
    <location>
        <begin position="1"/>
        <end position="14"/>
    </location>
</feature>
<dbReference type="Gene3D" id="1.20.120.1810">
    <property type="match status" value="1"/>
</dbReference>
<evidence type="ECO:0000256" key="3">
    <source>
        <dbReference type="ARBA" id="ARBA00023125"/>
    </source>
</evidence>
<feature type="region of interest" description="Disordered" evidence="5">
    <location>
        <begin position="1"/>
        <end position="66"/>
    </location>
</feature>
<evidence type="ECO:0000313" key="10">
    <source>
        <dbReference type="Proteomes" id="UP000721954"/>
    </source>
</evidence>
<dbReference type="EMBL" id="JAFFZM010000017">
    <property type="protein sequence ID" value="MBO8201690.1"/>
    <property type="molecule type" value="Genomic_DNA"/>
</dbReference>
<dbReference type="NCBIfam" id="TIGR02937">
    <property type="entry name" value="sigma70-ECF"/>
    <property type="match status" value="1"/>
</dbReference>
<dbReference type="Pfam" id="PF04542">
    <property type="entry name" value="Sigma70_r2"/>
    <property type="match status" value="1"/>
</dbReference>
<dbReference type="Pfam" id="PF04545">
    <property type="entry name" value="Sigma70_r4"/>
    <property type="match status" value="1"/>
</dbReference>
<keyword evidence="2" id="KW-0731">Sigma factor</keyword>
<evidence type="ECO:0000256" key="5">
    <source>
        <dbReference type="SAM" id="MobiDB-lite"/>
    </source>
</evidence>
<dbReference type="PANTHER" id="PTHR30385:SF4">
    <property type="entry name" value="RNA POLYMERASE SIGMA-E FACTOR"/>
    <property type="match status" value="1"/>
</dbReference>
<reference evidence="9 10" key="1">
    <citation type="submission" date="2021-02" db="EMBL/GenBank/DDBJ databases">
        <title>Streptomyces spirodelae sp. nov., isolated from duckweed.</title>
        <authorList>
            <person name="Saimee Y."/>
            <person name="Duangmal K."/>
        </authorList>
    </citation>
    <scope>NUCLEOTIDE SEQUENCE [LARGE SCALE GENOMIC DNA]</scope>
    <source>
        <strain evidence="9 10">DSM 42105</strain>
    </source>
</reference>
<dbReference type="InterPro" id="IPR007630">
    <property type="entry name" value="RNA_pol_sigma70_r4"/>
</dbReference>
<dbReference type="InterPro" id="IPR007624">
    <property type="entry name" value="RNA_pol_sigma70_r3"/>
</dbReference>
<dbReference type="SUPFAM" id="SSF88659">
    <property type="entry name" value="Sigma3 and sigma4 domains of RNA polymerase sigma factors"/>
    <property type="match status" value="2"/>
</dbReference>
<evidence type="ECO:0000256" key="2">
    <source>
        <dbReference type="ARBA" id="ARBA00023082"/>
    </source>
</evidence>
<dbReference type="Proteomes" id="UP000721954">
    <property type="component" value="Unassembled WGS sequence"/>
</dbReference>
<evidence type="ECO:0000259" key="6">
    <source>
        <dbReference type="Pfam" id="PF04539"/>
    </source>
</evidence>
<evidence type="ECO:0000256" key="1">
    <source>
        <dbReference type="ARBA" id="ARBA00023015"/>
    </source>
</evidence>
<dbReference type="InterPro" id="IPR013324">
    <property type="entry name" value="RNA_pol_sigma_r3/r4-like"/>
</dbReference>
<dbReference type="CDD" id="cd06171">
    <property type="entry name" value="Sigma70_r4"/>
    <property type="match status" value="1"/>
</dbReference>
<keyword evidence="10" id="KW-1185">Reference proteome</keyword>
<dbReference type="InterPro" id="IPR013325">
    <property type="entry name" value="RNA_pol_sigma_r2"/>
</dbReference>
<evidence type="ECO:0000259" key="8">
    <source>
        <dbReference type="Pfam" id="PF04545"/>
    </source>
</evidence>
<keyword evidence="4" id="KW-0804">Transcription</keyword>
<dbReference type="InterPro" id="IPR036388">
    <property type="entry name" value="WH-like_DNA-bd_sf"/>
</dbReference>
<sequence>MNTTRFRTTEDTVTPATSTEGSDAPGAADAPDAADAPYAAEAADDTAAAAEGTSTVSHAPRRTRHDAPDTAADFAELVKLPEGCPERQRLQDCVVTAWLPMAHRLARKFRNRGESLEDLEQVAALALVKSVERYDPARGNAFETFAIPTIYGELKRHFRDNMWEIHVPRRVQDLRNRVRASMRELELTCSGRSPTVAELAAHSGLSEEDILTGMEALQCFNSLSLDAPVSSEAGGAGDGSGDGAICLMDTLSSDETGYDHVVDREAVRSCLCRLPEREQRLLYLRFFRELTQSQIARRLGVSQMHVSRLLAAACRRVREEIEEERDEQEASHSPRAAA</sequence>
<evidence type="ECO:0000256" key="4">
    <source>
        <dbReference type="ARBA" id="ARBA00023163"/>
    </source>
</evidence>
<evidence type="ECO:0000313" key="9">
    <source>
        <dbReference type="EMBL" id="MBO8201690.1"/>
    </source>
</evidence>
<dbReference type="NCBIfam" id="TIGR02980">
    <property type="entry name" value="SigBFG"/>
    <property type="match status" value="1"/>
</dbReference>
<dbReference type="SUPFAM" id="SSF88946">
    <property type="entry name" value="Sigma2 domain of RNA polymerase sigma factors"/>
    <property type="match status" value="1"/>
</dbReference>
<gene>
    <name evidence="9" type="ORF">JW613_25835</name>
</gene>
<organism evidence="9 10">
    <name type="scientific">Streptomyces smyrnaeus</name>
    <dbReference type="NCBI Taxonomy" id="1387713"/>
    <lineage>
        <taxon>Bacteria</taxon>
        <taxon>Bacillati</taxon>
        <taxon>Actinomycetota</taxon>
        <taxon>Actinomycetes</taxon>
        <taxon>Kitasatosporales</taxon>
        <taxon>Streptomycetaceae</taxon>
        <taxon>Streptomyces</taxon>
    </lineage>
</organism>
<protein>
    <submittedName>
        <fullName evidence="9">SigB/SigF/SigG family RNA polymerase sigma factor</fullName>
    </submittedName>
</protein>
<keyword evidence="3" id="KW-0238">DNA-binding</keyword>
<dbReference type="InterPro" id="IPR014322">
    <property type="entry name" value="RNA_pol_sigma-B/F/G"/>
</dbReference>
<dbReference type="RefSeq" id="WP_209213312.1">
    <property type="nucleotide sequence ID" value="NZ_JAFFZM010000017.1"/>
</dbReference>
<dbReference type="InterPro" id="IPR014284">
    <property type="entry name" value="RNA_pol_sigma-70_dom"/>
</dbReference>
<feature type="domain" description="RNA polymerase sigma-70 region 2" evidence="7">
    <location>
        <begin position="95"/>
        <end position="163"/>
    </location>
</feature>
<dbReference type="InterPro" id="IPR007627">
    <property type="entry name" value="RNA_pol_sigma70_r2"/>
</dbReference>